<dbReference type="EMBL" id="JALBUU010000079">
    <property type="protein sequence ID" value="MCI0755946.1"/>
    <property type="molecule type" value="Genomic_DNA"/>
</dbReference>
<dbReference type="Gene3D" id="3.40.50.2000">
    <property type="entry name" value="Glycogen Phosphorylase B"/>
    <property type="match status" value="2"/>
</dbReference>
<name>A0ABS9W9G6_9PROT</name>
<evidence type="ECO:0000256" key="1">
    <source>
        <dbReference type="ARBA" id="ARBA00022679"/>
    </source>
</evidence>
<evidence type="ECO:0000313" key="2">
    <source>
        <dbReference type="EMBL" id="MCI0755946.1"/>
    </source>
</evidence>
<dbReference type="PANTHER" id="PTHR46401">
    <property type="entry name" value="GLYCOSYLTRANSFERASE WBBK-RELATED"/>
    <property type="match status" value="1"/>
</dbReference>
<keyword evidence="3" id="KW-1185">Reference proteome</keyword>
<dbReference type="Pfam" id="PF13692">
    <property type="entry name" value="Glyco_trans_1_4"/>
    <property type="match status" value="1"/>
</dbReference>
<comment type="caution">
    <text evidence="2">The sequence shown here is derived from an EMBL/GenBank/DDBJ whole genome shotgun (WGS) entry which is preliminary data.</text>
</comment>
<proteinExistence type="predicted"/>
<gene>
    <name evidence="2" type="ORF">MON41_19965</name>
</gene>
<dbReference type="PANTHER" id="PTHR46401:SF2">
    <property type="entry name" value="GLYCOSYLTRANSFERASE WBBK-RELATED"/>
    <property type="match status" value="1"/>
</dbReference>
<reference evidence="2 3" key="1">
    <citation type="submission" date="2022-03" db="EMBL/GenBank/DDBJ databases">
        <title>Complete genome analysis of Roseomonas KG 17.1 : a prolific producer of plant growth promoters.</title>
        <authorList>
            <person name="Saadouli I."/>
            <person name="Najjari A."/>
            <person name="Mosbah A."/>
            <person name="Ouzari H.I."/>
        </authorList>
    </citation>
    <scope>NUCLEOTIDE SEQUENCE [LARGE SCALE GENOMIC DNA]</scope>
    <source>
        <strain evidence="2 3">KG17-1</strain>
    </source>
</reference>
<dbReference type="CDD" id="cd03801">
    <property type="entry name" value="GT4_PimA-like"/>
    <property type="match status" value="1"/>
</dbReference>
<accession>A0ABS9W9G6</accession>
<evidence type="ECO:0000313" key="3">
    <source>
        <dbReference type="Proteomes" id="UP001201985"/>
    </source>
</evidence>
<organism evidence="2 3">
    <name type="scientific">Teichococcus vastitatis</name>
    <dbReference type="NCBI Taxonomy" id="2307076"/>
    <lineage>
        <taxon>Bacteria</taxon>
        <taxon>Pseudomonadati</taxon>
        <taxon>Pseudomonadota</taxon>
        <taxon>Alphaproteobacteria</taxon>
        <taxon>Acetobacterales</taxon>
        <taxon>Roseomonadaceae</taxon>
        <taxon>Roseomonas</taxon>
    </lineage>
</organism>
<dbReference type="RefSeq" id="WP_120008805.1">
    <property type="nucleotide sequence ID" value="NZ_JALBUU010000079.1"/>
</dbReference>
<protein>
    <submittedName>
        <fullName evidence="2">Glycosyltransferase family 4 protein</fullName>
    </submittedName>
</protein>
<sequence length="510" mass="56106">MDVTRSPLGFFSPLPPEKNGIADYSYILLNEIRKYYDISAFCDDPAAQAPDGVRVRDQQQSYRHITPDSRVLHQIGNNAGHVFVLRALRQFPGLTTIHDIGLFYLYELEQPGMEGMLAEMGRSAPLLAPSFGRHWKRLGLKTKANYALFDMQRELLARSTGVVVHSLFAKAKLSGIYGEAATRHVSVIPHFAPPVEMADQQQARDWLGLPQDAFIVTTSGFATNAKRFDWLMQALEQVLAQGTELRWIHAGEERAEEYDLSAELARFPLLKQRSQITGYVDEPTLNAHVSACDVLVNLRFPSVGESSGSLARAFSAGRCCLVTDTASYRELPREAVVHLPLMTPVPSLVAALSALHKDPALLRAIGDNARRYAETTLSLEVVGRQYRDAIEEAARRPLSRPGLHPPPRPLAEPACLTLDGTALQDRARLARSLQQQHGPCRVLLTFDSLAELARASREHAPLLGSVLPDHVKLLDTRILSGAARSDDQWPAGMAGTCGILLHLDVAGEAA</sequence>
<dbReference type="Proteomes" id="UP001201985">
    <property type="component" value="Unassembled WGS sequence"/>
</dbReference>
<dbReference type="SUPFAM" id="SSF53756">
    <property type="entry name" value="UDP-Glycosyltransferase/glycogen phosphorylase"/>
    <property type="match status" value="1"/>
</dbReference>
<keyword evidence="1" id="KW-0808">Transferase</keyword>